<sequence length="547" mass="59850">MDKENIYIDSNEDIQSVIQKIQSSETENLDLMVPTGARILQNIVDAHLIKEAGDERGKVLTMVTSDLMGRIFAERAGLAVSGRAGAEVVTTKTLSGTGRISDIIPRKKTAPADFLSINNSPSLKPLLAKAKTSISKSAQSGKTAEKKSGNFFSAKSKGETGANFLKSYREERFKTNVFKDLSQINKKKSFRSFRFKPSYLIGGVAVAALVIGFVVFGQTLPRADVTIYPSREIKVTAVDVLISSENSVSDFSKGIISGELLTLEKSETGEFSATGIKDVSEKAKGKITVYNTYSSQPQNLIVSRFQTEDGKIFWTTKSITVPGAIIKDGKTTPGQINADVVAAEPGETYNIGPAKFTMPALKGTPKGEKIYAVSEAAMAGGKTGRSGVVSADDITKALGELKDKLKPQFNDFKTNLPNDFQFWPEAYNEELADSSTSPELGVSAEKFKASIKMVARAVVFKTKNLDDYINQELFLTLNEDKMLLTLSKEISFLKPPVVDYQKGTVLASLSVKYDVIDKLDTESFTKEILNKQEKEIKRIFSVYKNIF</sequence>
<evidence type="ECO:0000256" key="1">
    <source>
        <dbReference type="SAM" id="Phobius"/>
    </source>
</evidence>
<evidence type="ECO:0000313" key="2">
    <source>
        <dbReference type="EMBL" id="MBI2052194.1"/>
    </source>
</evidence>
<feature type="transmembrane region" description="Helical" evidence="1">
    <location>
        <begin position="197"/>
        <end position="216"/>
    </location>
</feature>
<protein>
    <recommendedName>
        <fullName evidence="4">Baseplate protein J-like domain-containing protein</fullName>
    </recommendedName>
</protein>
<keyword evidence="1" id="KW-0472">Membrane</keyword>
<dbReference type="Proteomes" id="UP000786662">
    <property type="component" value="Unassembled WGS sequence"/>
</dbReference>
<keyword evidence="1" id="KW-0812">Transmembrane</keyword>
<evidence type="ECO:0008006" key="4">
    <source>
        <dbReference type="Google" id="ProtNLM"/>
    </source>
</evidence>
<proteinExistence type="predicted"/>
<organism evidence="2 3">
    <name type="scientific">Candidatus Sungiibacteriota bacterium</name>
    <dbReference type="NCBI Taxonomy" id="2750080"/>
    <lineage>
        <taxon>Bacteria</taxon>
        <taxon>Candidatus Sungiibacteriota</taxon>
    </lineage>
</organism>
<evidence type="ECO:0000313" key="3">
    <source>
        <dbReference type="Proteomes" id="UP000786662"/>
    </source>
</evidence>
<dbReference type="EMBL" id="JACOYY010000026">
    <property type="protein sequence ID" value="MBI2052194.1"/>
    <property type="molecule type" value="Genomic_DNA"/>
</dbReference>
<comment type="caution">
    <text evidence="2">The sequence shown here is derived from an EMBL/GenBank/DDBJ whole genome shotgun (WGS) entry which is preliminary data.</text>
</comment>
<dbReference type="AlphaFoldDB" id="A0A9D6DQ29"/>
<reference evidence="2" key="1">
    <citation type="submission" date="2020-07" db="EMBL/GenBank/DDBJ databases">
        <title>Huge and variable diversity of episymbiotic CPR bacteria and DPANN archaea in groundwater ecosystems.</title>
        <authorList>
            <person name="He C.Y."/>
            <person name="Keren R."/>
            <person name="Whittaker M."/>
            <person name="Farag I.F."/>
            <person name="Doudna J."/>
            <person name="Cate J.H.D."/>
            <person name="Banfield J.F."/>
        </authorList>
    </citation>
    <scope>NUCLEOTIDE SEQUENCE</scope>
    <source>
        <strain evidence="2">NC_groundwater_191_Ag_S-0.1um_45_8</strain>
    </source>
</reference>
<name>A0A9D6DQ29_9BACT</name>
<accession>A0A9D6DQ29</accession>
<gene>
    <name evidence="2" type="ORF">HYT38_00750</name>
</gene>
<keyword evidence="1" id="KW-1133">Transmembrane helix</keyword>